<reference evidence="2 3" key="1">
    <citation type="submission" date="2019-07" db="EMBL/GenBank/DDBJ databases">
        <title>Whole genome shotgun sequence of Gluconobacter wancherniae NBRC 103581.</title>
        <authorList>
            <person name="Hosoyama A."/>
            <person name="Uohara A."/>
            <person name="Ohji S."/>
            <person name="Ichikawa N."/>
        </authorList>
    </citation>
    <scope>NUCLEOTIDE SEQUENCE [LARGE SCALE GENOMIC DNA]</scope>
    <source>
        <strain evidence="2 3">NBRC 103581</strain>
    </source>
</reference>
<comment type="caution">
    <text evidence="2">The sequence shown here is derived from an EMBL/GenBank/DDBJ whole genome shotgun (WGS) entry which is preliminary data.</text>
</comment>
<dbReference type="CDD" id="cd05483">
    <property type="entry name" value="retropepsin_like_bacteria"/>
    <property type="match status" value="1"/>
</dbReference>
<sequence length="301" mass="32783">MTHSPAIILFLLALLPIPVHAAPALCQLQEAATLPLRDDGGYLSIPVTIAGQDASMIVDTGSEGSLMTPEGVAMLRLSSDPAHHTIMQGPNGTPHLAPNVRVQDLRLGSLHLGDGSMPVGALPGSPMIQPRIMGLIGGDILADYDVEFDVRHHRLILWQVHLGSSACRPPPAWQGRWQTIEAHKQDARLTASFTLDGLSGTALLDSGARSHIVSTDFAHALGLTDQRLALDPGGMTAGVDLHERVYRWHRFKRFDMGGMVWARPVLTVAPVHDHADMLLGADWFARHDIWLSYAMERIFVR</sequence>
<keyword evidence="1" id="KW-0732">Signal</keyword>
<gene>
    <name evidence="2" type="ORF">GWA01_17770</name>
</gene>
<dbReference type="Pfam" id="PF13650">
    <property type="entry name" value="Asp_protease_2"/>
    <property type="match status" value="2"/>
</dbReference>
<organism evidence="2 3">
    <name type="scientific">Gluconobacter wancherniae NBRC 103581</name>
    <dbReference type="NCBI Taxonomy" id="656744"/>
    <lineage>
        <taxon>Bacteria</taxon>
        <taxon>Pseudomonadati</taxon>
        <taxon>Pseudomonadota</taxon>
        <taxon>Alphaproteobacteria</taxon>
        <taxon>Acetobacterales</taxon>
        <taxon>Acetobacteraceae</taxon>
        <taxon>Gluconobacter</taxon>
    </lineage>
</organism>
<evidence type="ECO:0000256" key="1">
    <source>
        <dbReference type="SAM" id="SignalP"/>
    </source>
</evidence>
<evidence type="ECO:0000313" key="3">
    <source>
        <dbReference type="Proteomes" id="UP000321230"/>
    </source>
</evidence>
<dbReference type="RefSeq" id="WP_146796534.1">
    <property type="nucleotide sequence ID" value="NZ_BARC01000007.1"/>
</dbReference>
<keyword evidence="3" id="KW-1185">Reference proteome</keyword>
<feature type="chain" id="PRO_5021909783" description="Peptidase A2 domain-containing protein" evidence="1">
    <location>
        <begin position="22"/>
        <end position="301"/>
    </location>
</feature>
<dbReference type="SUPFAM" id="SSF50630">
    <property type="entry name" value="Acid proteases"/>
    <property type="match status" value="2"/>
</dbReference>
<protein>
    <recommendedName>
        <fullName evidence="4">Peptidase A2 domain-containing protein</fullName>
    </recommendedName>
</protein>
<evidence type="ECO:0000313" key="2">
    <source>
        <dbReference type="EMBL" id="GEK94007.1"/>
    </source>
</evidence>
<dbReference type="Proteomes" id="UP000321230">
    <property type="component" value="Unassembled WGS sequence"/>
</dbReference>
<dbReference type="AlphaFoldDB" id="A0A511B861"/>
<accession>A0A511B861</accession>
<dbReference type="Gene3D" id="2.40.70.10">
    <property type="entry name" value="Acid Proteases"/>
    <property type="match status" value="2"/>
</dbReference>
<dbReference type="InterPro" id="IPR021109">
    <property type="entry name" value="Peptidase_aspartic_dom_sf"/>
</dbReference>
<dbReference type="InterPro" id="IPR034122">
    <property type="entry name" value="Retropepsin-like_bacterial"/>
</dbReference>
<evidence type="ECO:0008006" key="4">
    <source>
        <dbReference type="Google" id="ProtNLM"/>
    </source>
</evidence>
<dbReference type="EMBL" id="BJUZ01000002">
    <property type="protein sequence ID" value="GEK94007.1"/>
    <property type="molecule type" value="Genomic_DNA"/>
</dbReference>
<name>A0A511B861_9PROT</name>
<dbReference type="OrthoDB" id="7274117at2"/>
<feature type="signal peptide" evidence="1">
    <location>
        <begin position="1"/>
        <end position="21"/>
    </location>
</feature>
<proteinExistence type="predicted"/>